<dbReference type="PROSITE" id="PS00070">
    <property type="entry name" value="ALDEHYDE_DEHYDR_CYS"/>
    <property type="match status" value="1"/>
</dbReference>
<dbReference type="InterPro" id="IPR016160">
    <property type="entry name" value="Ald_DH_CS_CYS"/>
</dbReference>
<proteinExistence type="inferred from homology"/>
<comment type="similarity">
    <text evidence="1 6">Belongs to the aldehyde dehydrogenase family.</text>
</comment>
<dbReference type="SUPFAM" id="SSF53720">
    <property type="entry name" value="ALDH-like"/>
    <property type="match status" value="1"/>
</dbReference>
<name>A0ABQ8GPZ1_9PEZI</name>
<feature type="active site" evidence="5">
    <location>
        <position position="261"/>
    </location>
</feature>
<dbReference type="PROSITE" id="PS00687">
    <property type="entry name" value="ALDEHYDE_DEHYDR_GLU"/>
    <property type="match status" value="1"/>
</dbReference>
<dbReference type="Gene3D" id="3.40.605.10">
    <property type="entry name" value="Aldehyde Dehydrogenase, Chain A, domain 1"/>
    <property type="match status" value="1"/>
</dbReference>
<evidence type="ECO:0000313" key="8">
    <source>
        <dbReference type="EMBL" id="KAH7060668.1"/>
    </source>
</evidence>
<organism evidence="8 9">
    <name type="scientific">Macrophomina phaseolina</name>
    <dbReference type="NCBI Taxonomy" id="35725"/>
    <lineage>
        <taxon>Eukaryota</taxon>
        <taxon>Fungi</taxon>
        <taxon>Dikarya</taxon>
        <taxon>Ascomycota</taxon>
        <taxon>Pezizomycotina</taxon>
        <taxon>Dothideomycetes</taxon>
        <taxon>Dothideomycetes incertae sedis</taxon>
        <taxon>Botryosphaeriales</taxon>
        <taxon>Botryosphaeriaceae</taxon>
        <taxon>Macrophomina</taxon>
    </lineage>
</organism>
<evidence type="ECO:0000313" key="9">
    <source>
        <dbReference type="Proteomes" id="UP000774617"/>
    </source>
</evidence>
<comment type="catalytic activity">
    <reaction evidence="4">
        <text>an aldehyde + NAD(+) + H2O = a carboxylate + NADH + 2 H(+)</text>
        <dbReference type="Rhea" id="RHEA:16185"/>
        <dbReference type="ChEBI" id="CHEBI:15377"/>
        <dbReference type="ChEBI" id="CHEBI:15378"/>
        <dbReference type="ChEBI" id="CHEBI:17478"/>
        <dbReference type="ChEBI" id="CHEBI:29067"/>
        <dbReference type="ChEBI" id="CHEBI:57540"/>
        <dbReference type="ChEBI" id="CHEBI:57945"/>
        <dbReference type="EC" id="1.2.1.3"/>
    </reaction>
</comment>
<protein>
    <recommendedName>
        <fullName evidence="3">aldehyde dehydrogenase (NAD(+))</fullName>
        <ecNumber evidence="3">1.2.1.3</ecNumber>
    </recommendedName>
</protein>
<reference evidence="8 9" key="1">
    <citation type="journal article" date="2021" name="Nat. Commun.">
        <title>Genetic determinants of endophytism in the Arabidopsis root mycobiome.</title>
        <authorList>
            <person name="Mesny F."/>
            <person name="Miyauchi S."/>
            <person name="Thiergart T."/>
            <person name="Pickel B."/>
            <person name="Atanasova L."/>
            <person name="Karlsson M."/>
            <person name="Huettel B."/>
            <person name="Barry K.W."/>
            <person name="Haridas S."/>
            <person name="Chen C."/>
            <person name="Bauer D."/>
            <person name="Andreopoulos W."/>
            <person name="Pangilinan J."/>
            <person name="LaButti K."/>
            <person name="Riley R."/>
            <person name="Lipzen A."/>
            <person name="Clum A."/>
            <person name="Drula E."/>
            <person name="Henrissat B."/>
            <person name="Kohler A."/>
            <person name="Grigoriev I.V."/>
            <person name="Martin F.M."/>
            <person name="Hacquard S."/>
        </authorList>
    </citation>
    <scope>NUCLEOTIDE SEQUENCE [LARGE SCALE GENOMIC DNA]</scope>
    <source>
        <strain evidence="8 9">MPI-SDFR-AT-0080</strain>
    </source>
</reference>
<evidence type="ECO:0000256" key="1">
    <source>
        <dbReference type="ARBA" id="ARBA00009986"/>
    </source>
</evidence>
<dbReference type="InterPro" id="IPR029510">
    <property type="entry name" value="Ald_DH_CS_GLU"/>
</dbReference>
<dbReference type="EMBL" id="JAGTJR010000005">
    <property type="protein sequence ID" value="KAH7060668.1"/>
    <property type="molecule type" value="Genomic_DNA"/>
</dbReference>
<evidence type="ECO:0000256" key="2">
    <source>
        <dbReference type="ARBA" id="ARBA00023002"/>
    </source>
</evidence>
<feature type="domain" description="Aldehyde dehydrogenase" evidence="7">
    <location>
        <begin position="20"/>
        <end position="489"/>
    </location>
</feature>
<evidence type="ECO:0000256" key="6">
    <source>
        <dbReference type="RuleBase" id="RU003345"/>
    </source>
</evidence>
<dbReference type="InterPro" id="IPR016163">
    <property type="entry name" value="Ald_DH_C"/>
</dbReference>
<evidence type="ECO:0000256" key="3">
    <source>
        <dbReference type="ARBA" id="ARBA00024226"/>
    </source>
</evidence>
<dbReference type="EC" id="1.2.1.3" evidence="3"/>
<gene>
    <name evidence="8" type="ORF">B0J12DRAFT_566090</name>
</gene>
<dbReference type="Pfam" id="PF00171">
    <property type="entry name" value="Aldedh"/>
    <property type="match status" value="1"/>
</dbReference>
<dbReference type="Gene3D" id="3.40.309.10">
    <property type="entry name" value="Aldehyde Dehydrogenase, Chain A, domain 2"/>
    <property type="match status" value="1"/>
</dbReference>
<accession>A0ABQ8GPZ1</accession>
<evidence type="ECO:0000256" key="4">
    <source>
        <dbReference type="ARBA" id="ARBA00049194"/>
    </source>
</evidence>
<dbReference type="Proteomes" id="UP000774617">
    <property type="component" value="Unassembled WGS sequence"/>
</dbReference>
<evidence type="ECO:0000259" key="7">
    <source>
        <dbReference type="Pfam" id="PF00171"/>
    </source>
</evidence>
<dbReference type="InterPro" id="IPR016162">
    <property type="entry name" value="Ald_DH_N"/>
</dbReference>
<sequence>MASNGGTPAFKTQLFINNEYVDAKSGESFPVHNPHDESVLHPAIPVAGKADIDAAVDGAHAAFKTGPWRSYTAKQRAAIMNKFADLIEAHVEELGKLETLAMGQPAGISSFIVRWGVDTWRYYAGWADKIAGQTFPEEDGTYRIVRYEPLGVCAGVGAWNAKRNTHSTFAWKCAPALAAGNTVIYKPSEKSPLGILALGPLITAAGFPPGVIQLVSGPGSTGSLLAHHPRISKISFTGSAATGRKIQAAATASNMKRVTLELGGKSPAIVFDDADMDNAVAHCSTGFLLNSGQVCIAASRTFVHEAVADVFLAKLKDAFEGAARGMRDPQLVAANPLAQLGPLADRAQFERVMGFIERGRAEADILTGGGRVGDKGLFVEPTIFVNPKPDAEIWRDEIFGPVSTVRTFRTEEEAVELANDTEYGLSANVYTNSISRALRVSAKLETGTVGVNSSFSPSPQTPFGGFKQSGQGRELGFQGLLAYLEAKTVHIK</sequence>
<keyword evidence="2 6" id="KW-0560">Oxidoreductase</keyword>
<dbReference type="InterPro" id="IPR016161">
    <property type="entry name" value="Ald_DH/histidinol_DH"/>
</dbReference>
<evidence type="ECO:0000256" key="5">
    <source>
        <dbReference type="PROSITE-ProRule" id="PRU10007"/>
    </source>
</evidence>
<keyword evidence="9" id="KW-1185">Reference proteome</keyword>
<dbReference type="PANTHER" id="PTHR11699">
    <property type="entry name" value="ALDEHYDE DEHYDROGENASE-RELATED"/>
    <property type="match status" value="1"/>
</dbReference>
<dbReference type="InterPro" id="IPR015590">
    <property type="entry name" value="Aldehyde_DH_dom"/>
</dbReference>
<comment type="caution">
    <text evidence="8">The sequence shown here is derived from an EMBL/GenBank/DDBJ whole genome shotgun (WGS) entry which is preliminary data.</text>
</comment>